<dbReference type="PROSITE" id="PS00301">
    <property type="entry name" value="G_TR_1"/>
    <property type="match status" value="1"/>
</dbReference>
<dbReference type="Gene3D" id="3.40.50.300">
    <property type="entry name" value="P-loop containing nucleotide triphosphate hydrolases"/>
    <property type="match status" value="1"/>
</dbReference>
<dbReference type="Pfam" id="PF00679">
    <property type="entry name" value="EFG_C"/>
    <property type="match status" value="1"/>
</dbReference>
<dbReference type="GO" id="GO:0005525">
    <property type="term" value="F:GTP binding"/>
    <property type="evidence" value="ECO:0007669"/>
    <property type="project" value="UniProtKB-UniRule"/>
</dbReference>
<evidence type="ECO:0000256" key="7">
    <source>
        <dbReference type="HAMAP-Rule" id="MF_03137"/>
    </source>
</evidence>
<dbReference type="InterPro" id="IPR000640">
    <property type="entry name" value="EFG_V-like"/>
</dbReference>
<feature type="compositionally biased region" description="Low complexity" evidence="8">
    <location>
        <begin position="1"/>
        <end position="20"/>
    </location>
</feature>
<dbReference type="PANTHER" id="PTHR43512">
    <property type="entry name" value="TRANSLATION FACTOR GUF1-RELATED"/>
    <property type="match status" value="1"/>
</dbReference>
<dbReference type="InParanoid" id="A0A0G4F5N2"/>
<comment type="similarity">
    <text evidence="1">Belongs to the TRAFAC class translation factor GTPase superfamily. Classic translation factor GTPase family. LepA subfamily.</text>
</comment>
<feature type="region of interest" description="Disordered" evidence="8">
    <location>
        <begin position="1"/>
        <end position="30"/>
    </location>
</feature>
<dbReference type="Proteomes" id="UP000041254">
    <property type="component" value="Unassembled WGS sequence"/>
</dbReference>
<feature type="binding site" evidence="7">
    <location>
        <begin position="178"/>
        <end position="185"/>
    </location>
    <ligand>
        <name>GTP</name>
        <dbReference type="ChEBI" id="CHEBI:37565"/>
    </ligand>
</feature>
<dbReference type="STRING" id="1169540.A0A0G4F5N2"/>
<dbReference type="PANTHER" id="PTHR43512:SF4">
    <property type="entry name" value="TRANSLATION FACTOR GUF1 HOMOLOG, CHLOROPLASTIC"/>
    <property type="match status" value="1"/>
</dbReference>
<dbReference type="InterPro" id="IPR031157">
    <property type="entry name" value="G_TR_CS"/>
</dbReference>
<dbReference type="GO" id="GO:0043022">
    <property type="term" value="F:ribosome binding"/>
    <property type="evidence" value="ECO:0007669"/>
    <property type="project" value="UniProtKB-UniRule"/>
</dbReference>
<dbReference type="SUPFAM" id="SSF50447">
    <property type="entry name" value="Translation proteins"/>
    <property type="match status" value="1"/>
</dbReference>
<dbReference type="GO" id="GO:0045727">
    <property type="term" value="P:positive regulation of translation"/>
    <property type="evidence" value="ECO:0007669"/>
    <property type="project" value="UniProtKB-UniRule"/>
</dbReference>
<dbReference type="InterPro" id="IPR038363">
    <property type="entry name" value="LepA_C_sf"/>
</dbReference>
<dbReference type="Gene3D" id="3.30.70.240">
    <property type="match status" value="1"/>
</dbReference>
<dbReference type="InterPro" id="IPR005225">
    <property type="entry name" value="Small_GTP-bd"/>
</dbReference>
<evidence type="ECO:0000256" key="2">
    <source>
        <dbReference type="ARBA" id="ARBA00022741"/>
    </source>
</evidence>
<evidence type="ECO:0000313" key="11">
    <source>
        <dbReference type="Proteomes" id="UP000041254"/>
    </source>
</evidence>
<dbReference type="InterPro" id="IPR000795">
    <property type="entry name" value="T_Tr_GTP-bd_dom"/>
</dbReference>
<dbReference type="FunFam" id="3.30.70.240:FF:000007">
    <property type="entry name" value="Translation factor GUF1, mitochondrial"/>
    <property type="match status" value="1"/>
</dbReference>
<evidence type="ECO:0000256" key="3">
    <source>
        <dbReference type="ARBA" id="ARBA00022792"/>
    </source>
</evidence>
<keyword evidence="11" id="KW-1185">Reference proteome</keyword>
<dbReference type="NCBIfam" id="TIGR01393">
    <property type="entry name" value="lepA"/>
    <property type="match status" value="1"/>
</dbReference>
<organism evidence="10 11">
    <name type="scientific">Vitrella brassicaformis (strain CCMP3155)</name>
    <dbReference type="NCBI Taxonomy" id="1169540"/>
    <lineage>
        <taxon>Eukaryota</taxon>
        <taxon>Sar</taxon>
        <taxon>Alveolata</taxon>
        <taxon>Colpodellida</taxon>
        <taxon>Vitrellaceae</taxon>
        <taxon>Vitrella</taxon>
    </lineage>
</organism>
<dbReference type="InterPro" id="IPR035654">
    <property type="entry name" value="LepA_IV"/>
</dbReference>
<evidence type="ECO:0000256" key="5">
    <source>
        <dbReference type="ARBA" id="ARBA00022917"/>
    </source>
</evidence>
<keyword evidence="5 7" id="KW-0648">Protein biosynthesis</keyword>
<reference evidence="10 11" key="1">
    <citation type="submission" date="2014-11" db="EMBL/GenBank/DDBJ databases">
        <authorList>
            <person name="Zhu J."/>
            <person name="Qi W."/>
            <person name="Song R."/>
        </authorList>
    </citation>
    <scope>NUCLEOTIDE SEQUENCE [LARGE SCALE GENOMIC DNA]</scope>
</reference>
<dbReference type="InterPro" id="IPR006297">
    <property type="entry name" value="EF-4"/>
</dbReference>
<accession>A0A0G4F5N2</accession>
<keyword evidence="6 7" id="KW-0342">GTP-binding</keyword>
<feature type="region of interest" description="Disordered" evidence="8">
    <location>
        <begin position="98"/>
        <end position="166"/>
    </location>
</feature>
<dbReference type="GO" id="GO:0005743">
    <property type="term" value="C:mitochondrial inner membrane"/>
    <property type="evidence" value="ECO:0007669"/>
    <property type="project" value="UniProtKB-SubCell"/>
</dbReference>
<comment type="subcellular location">
    <subcellularLocation>
        <location evidence="7">Mitochondrion inner membrane</location>
        <topology evidence="7">Peripheral membrane protein</topology>
        <orientation evidence="7">Matrix side</orientation>
    </subcellularLocation>
</comment>
<dbReference type="GO" id="GO:0006412">
    <property type="term" value="P:translation"/>
    <property type="evidence" value="ECO:0007669"/>
    <property type="project" value="UniProtKB-KW"/>
</dbReference>
<dbReference type="GO" id="GO:0005759">
    <property type="term" value="C:mitochondrial matrix"/>
    <property type="evidence" value="ECO:0007669"/>
    <property type="project" value="UniProtKB-UniRule"/>
</dbReference>
<keyword evidence="3 7" id="KW-0999">Mitochondrion inner membrane</keyword>
<dbReference type="InterPro" id="IPR035647">
    <property type="entry name" value="EFG_III/V"/>
</dbReference>
<dbReference type="GO" id="GO:0003924">
    <property type="term" value="F:GTPase activity"/>
    <property type="evidence" value="ECO:0007669"/>
    <property type="project" value="UniProtKB-UniRule"/>
</dbReference>
<protein>
    <recommendedName>
        <fullName evidence="7">Translation factor GUF1 homolog, mitochondrial</fullName>
        <ecNumber evidence="7">3.6.5.n1</ecNumber>
    </recommendedName>
    <alternativeName>
        <fullName evidence="7">Elongation factor 4 homolog</fullName>
        <shortName evidence="7">EF-4</shortName>
    </alternativeName>
    <alternativeName>
        <fullName evidence="7">GTPase GUF1 homolog</fullName>
    </alternativeName>
    <alternativeName>
        <fullName evidence="7">Ribosomal back-translocase</fullName>
    </alternativeName>
</protein>
<comment type="catalytic activity">
    <reaction evidence="7">
        <text>GTP + H2O = GDP + phosphate + H(+)</text>
        <dbReference type="Rhea" id="RHEA:19669"/>
        <dbReference type="ChEBI" id="CHEBI:15377"/>
        <dbReference type="ChEBI" id="CHEBI:15378"/>
        <dbReference type="ChEBI" id="CHEBI:37565"/>
        <dbReference type="ChEBI" id="CHEBI:43474"/>
        <dbReference type="ChEBI" id="CHEBI:58189"/>
        <dbReference type="EC" id="3.6.5.n1"/>
    </reaction>
</comment>
<dbReference type="Pfam" id="PF00009">
    <property type="entry name" value="GTP_EFTU"/>
    <property type="match status" value="1"/>
</dbReference>
<evidence type="ECO:0000259" key="9">
    <source>
        <dbReference type="PROSITE" id="PS51722"/>
    </source>
</evidence>
<name>A0A0G4F5N2_VITBC</name>
<proteinExistence type="inferred from homology"/>
<evidence type="ECO:0000256" key="6">
    <source>
        <dbReference type="ARBA" id="ARBA00023134"/>
    </source>
</evidence>
<dbReference type="Gene3D" id="3.30.70.870">
    <property type="entry name" value="Elongation Factor G (Translational Gtpase), domain 3"/>
    <property type="match status" value="1"/>
</dbReference>
<dbReference type="SUPFAM" id="SSF54980">
    <property type="entry name" value="EF-G C-terminal domain-like"/>
    <property type="match status" value="2"/>
</dbReference>
<dbReference type="OMA" id="EYSFVGY"/>
<dbReference type="CDD" id="cd16260">
    <property type="entry name" value="EF4_III"/>
    <property type="match status" value="1"/>
</dbReference>
<dbReference type="CDD" id="cd01890">
    <property type="entry name" value="LepA"/>
    <property type="match status" value="1"/>
</dbReference>
<keyword evidence="4 7" id="KW-0378">Hydrolase</keyword>
<dbReference type="FunFam" id="3.30.70.870:FF:000004">
    <property type="entry name" value="Translation factor GUF1, mitochondrial"/>
    <property type="match status" value="1"/>
</dbReference>
<feature type="binding site" evidence="7">
    <location>
        <begin position="298"/>
        <end position="301"/>
    </location>
    <ligand>
        <name>GTP</name>
        <dbReference type="ChEBI" id="CHEBI:37565"/>
    </ligand>
</feature>
<dbReference type="InterPro" id="IPR004161">
    <property type="entry name" value="EFTu-like_2"/>
</dbReference>
<dbReference type="CDD" id="cd03709">
    <property type="entry name" value="lepA_C"/>
    <property type="match status" value="1"/>
</dbReference>
<dbReference type="FunFam" id="2.40.30.10:FF:000015">
    <property type="entry name" value="Translation factor GUF1, mitochondrial"/>
    <property type="match status" value="1"/>
</dbReference>
<keyword evidence="7" id="KW-0496">Mitochondrion</keyword>
<dbReference type="CDD" id="cd03699">
    <property type="entry name" value="EF4_II"/>
    <property type="match status" value="1"/>
</dbReference>
<evidence type="ECO:0000256" key="4">
    <source>
        <dbReference type="ARBA" id="ARBA00022801"/>
    </source>
</evidence>
<feature type="binding site" evidence="7">
    <location>
        <begin position="244"/>
        <end position="248"/>
    </location>
    <ligand>
        <name>GTP</name>
        <dbReference type="ChEBI" id="CHEBI:37565"/>
    </ligand>
</feature>
<comment type="similarity">
    <text evidence="7">Belongs to the GTP-binding elongation factor family. LepA subfamily.</text>
</comment>
<gene>
    <name evidence="10" type="ORF">Vbra_14547</name>
</gene>
<dbReference type="FunFam" id="3.40.50.300:FF:000078">
    <property type="entry name" value="Elongation factor 4"/>
    <property type="match status" value="1"/>
</dbReference>
<dbReference type="Pfam" id="PF06421">
    <property type="entry name" value="LepA_C"/>
    <property type="match status" value="1"/>
</dbReference>
<dbReference type="EMBL" id="CDMY01000376">
    <property type="protein sequence ID" value="CEM07670.1"/>
    <property type="molecule type" value="Genomic_DNA"/>
</dbReference>
<dbReference type="SMART" id="SM00838">
    <property type="entry name" value="EFG_C"/>
    <property type="match status" value="1"/>
</dbReference>
<feature type="domain" description="Tr-type G" evidence="9">
    <location>
        <begin position="169"/>
        <end position="351"/>
    </location>
</feature>
<dbReference type="Gene3D" id="3.30.70.2570">
    <property type="entry name" value="Elongation factor 4, C-terminal domain"/>
    <property type="match status" value="1"/>
</dbReference>
<dbReference type="AlphaFoldDB" id="A0A0G4F5N2"/>
<dbReference type="FunCoup" id="A0A0G4F5N2">
    <property type="interactions" value="264"/>
</dbReference>
<dbReference type="EC" id="3.6.5.n1" evidence="7"/>
<dbReference type="InterPro" id="IPR027417">
    <property type="entry name" value="P-loop_NTPase"/>
</dbReference>
<dbReference type="OrthoDB" id="1074at2759"/>
<sequence length="773" mass="85233">MEPCIAESASCAPDPASSASTRSDLRREAASHRGNRTCWRPFRRWHSLWTTLSIGCFFHWLCSDAAHLPSGSILSTLASGSEAFVRPGVMRWPRRAAPAAMRHQRRRPAAHMSSATQERPAPSVTADPPAAPPPKAADAHTPAVQSAPPRVSSPAGRQMPSPRSDYDPSLIRNFCIIAHIDHGKSTLADRMLEMTKAVESRDMQAQFLDSMDLERERGITIKLQAARMRYAAKDGKTYILNLIDTPGHVDFSYEVSRSLAACEGALLVVDASQGVQAQTLANVYLAIDNDLEVIPVLNKIDMPAADPDRVLDEIETTIGLDCSDAIQASAKKGIGIEEILEAVVHKVPPPTPPTGGPLKALIFDSYYDTYRGVVVFFRVVDGEVRKGDRITFMATGKDFEVYQVGVMSPSQREVDVLRAGEVGWLSASIKSVEDARVGDTITLTSAFKKDQVERLPGYSEANPMVYCGLFPTSTDQYNDLKDALSKLKLNDAALQFEPENSIAMGFGFRCGFLGLLHMDIVQERLEREYGLDLVVTAPSVNFMVKMKDGRELMVDNPAKWPEETQDIAETLEPYCRMEILVPSEFVGGVMDLCQSRRGELVEQKYLSPTRTTIVYDLPLAEVITDFFDMLKSRTKGYASMEYSVTGYRVNPLVKLAVRINGEDAPPLACVVHKDNAHPHGKKLTEALKELIPRQQFKVPIQACIGSKPVASSHIPAIRKDVLAKCYGGDVTRKKKLLQKQAKGKKRMKNIGSVEVPQEAFMAVLNVNKQKSDS</sequence>
<dbReference type="PRINTS" id="PR00315">
    <property type="entry name" value="ELONGATNFCT"/>
</dbReference>
<keyword evidence="7" id="KW-0472">Membrane</keyword>
<dbReference type="HAMAP" id="MF_00071">
    <property type="entry name" value="LepA"/>
    <property type="match status" value="1"/>
</dbReference>
<dbReference type="Pfam" id="PF03144">
    <property type="entry name" value="GTP_EFTU_D2"/>
    <property type="match status" value="1"/>
</dbReference>
<dbReference type="VEuPathDB" id="CryptoDB:Vbra_14547"/>
<dbReference type="FunFam" id="3.30.70.2570:FF:000001">
    <property type="entry name" value="Translation factor GUF1, mitochondrial"/>
    <property type="match status" value="1"/>
</dbReference>
<dbReference type="NCBIfam" id="TIGR00231">
    <property type="entry name" value="small_GTP"/>
    <property type="match status" value="1"/>
</dbReference>
<dbReference type="InterPro" id="IPR013842">
    <property type="entry name" value="LepA_CTD"/>
</dbReference>
<evidence type="ECO:0000313" key="10">
    <source>
        <dbReference type="EMBL" id="CEM07670.1"/>
    </source>
</evidence>
<evidence type="ECO:0000256" key="1">
    <source>
        <dbReference type="ARBA" id="ARBA00005454"/>
    </source>
</evidence>
<keyword evidence="2 7" id="KW-0547">Nucleotide-binding</keyword>
<dbReference type="Gene3D" id="2.40.30.10">
    <property type="entry name" value="Translation factors"/>
    <property type="match status" value="1"/>
</dbReference>
<evidence type="ECO:0000256" key="8">
    <source>
        <dbReference type="SAM" id="MobiDB-lite"/>
    </source>
</evidence>
<dbReference type="SUPFAM" id="SSF52540">
    <property type="entry name" value="P-loop containing nucleoside triphosphate hydrolases"/>
    <property type="match status" value="1"/>
</dbReference>
<dbReference type="InterPro" id="IPR009000">
    <property type="entry name" value="Transl_B-barrel_sf"/>
</dbReference>
<dbReference type="PROSITE" id="PS51722">
    <property type="entry name" value="G_TR_2"/>
    <property type="match status" value="1"/>
</dbReference>
<comment type="function">
    <text evidence="7">Promotes mitochondrial protein synthesis. May act as a fidelity factor of the translation reaction, by catalyzing a one-codon backward translocation of tRNAs on improperly translocated ribosomes. Binds to mitochondrial ribosomes in a GTP-dependent manner.</text>
</comment>
<dbReference type="PhylomeDB" id="A0A0G4F5N2"/>